<protein>
    <submittedName>
        <fullName evidence="1">Uncharacterized protein</fullName>
    </submittedName>
</protein>
<reference evidence="1 2" key="1">
    <citation type="journal article" date="2011" name="J. Bacteriol.">
        <title>Genome sequence of Haloplasma contractile, an unusual contractile bacterium from a deep-sea anoxic brine lake.</title>
        <authorList>
            <person name="Antunes A."/>
            <person name="Alam I."/>
            <person name="El Dorry H."/>
            <person name="Siam R."/>
            <person name="Robertson A."/>
            <person name="Bajic V.B."/>
            <person name="Stingl U."/>
        </authorList>
    </citation>
    <scope>NUCLEOTIDE SEQUENCE [LARGE SCALE GENOMIC DNA]</scope>
    <source>
        <strain evidence="1 2">SSD-17B</strain>
    </source>
</reference>
<keyword evidence="2" id="KW-1185">Reference proteome</keyword>
<comment type="caution">
    <text evidence="1">The sequence shown here is derived from an EMBL/GenBank/DDBJ whole genome shotgun (WGS) entry which is preliminary data.</text>
</comment>
<dbReference type="AlphaFoldDB" id="U2E7Y9"/>
<dbReference type="STRING" id="1033810.HLPCO_002615"/>
<reference evidence="1 2" key="2">
    <citation type="journal article" date="2013" name="PLoS ONE">
        <title>INDIGO - INtegrated Data Warehouse of MIcrobial GenOmes with Examples from the Red Sea Extremophiles.</title>
        <authorList>
            <person name="Alam I."/>
            <person name="Antunes A."/>
            <person name="Kamau A.A."/>
            <person name="Ba Alawi W."/>
            <person name="Kalkatawi M."/>
            <person name="Stingl U."/>
            <person name="Bajic V.B."/>
        </authorList>
    </citation>
    <scope>NUCLEOTIDE SEQUENCE [LARGE SCALE GENOMIC DNA]</scope>
    <source>
        <strain evidence="1 2">SSD-17B</strain>
    </source>
</reference>
<sequence>MRIFRRYHELIKSLKEYKLNSVINTQTIESLYYDLEVIDKNMKI</sequence>
<dbReference type="Proteomes" id="UP000005707">
    <property type="component" value="Unassembled WGS sequence"/>
</dbReference>
<accession>U2E7Y9</accession>
<dbReference type="EMBL" id="AFNU02000012">
    <property type="protein sequence ID" value="ERJ11313.1"/>
    <property type="molecule type" value="Genomic_DNA"/>
</dbReference>
<gene>
    <name evidence="1" type="ORF">HLPCO_002615</name>
</gene>
<evidence type="ECO:0000313" key="2">
    <source>
        <dbReference type="Proteomes" id="UP000005707"/>
    </source>
</evidence>
<evidence type="ECO:0000313" key="1">
    <source>
        <dbReference type="EMBL" id="ERJ11313.1"/>
    </source>
</evidence>
<name>U2E7Y9_9MOLU</name>
<organism evidence="1 2">
    <name type="scientific">Haloplasma contractile SSD-17B</name>
    <dbReference type="NCBI Taxonomy" id="1033810"/>
    <lineage>
        <taxon>Bacteria</taxon>
        <taxon>Bacillati</taxon>
        <taxon>Mycoplasmatota</taxon>
        <taxon>Mollicutes</taxon>
        <taxon>Haloplasmatales</taxon>
        <taxon>Haloplasmataceae</taxon>
        <taxon>Haloplasma</taxon>
    </lineage>
</organism>
<proteinExistence type="predicted"/>
<dbReference type="InParanoid" id="U2E7Y9"/>